<dbReference type="CDD" id="cd10796">
    <property type="entry name" value="GH57N_APU"/>
    <property type="match status" value="1"/>
</dbReference>
<dbReference type="GO" id="GO:0005975">
    <property type="term" value="P:carbohydrate metabolic process"/>
    <property type="evidence" value="ECO:0007669"/>
    <property type="project" value="InterPro"/>
</dbReference>
<dbReference type="Pfam" id="PF03065">
    <property type="entry name" value="Glyco_hydro_57"/>
    <property type="match status" value="1"/>
</dbReference>
<evidence type="ECO:0000256" key="1">
    <source>
        <dbReference type="ARBA" id="ARBA00006821"/>
    </source>
</evidence>
<organism evidence="5 6">
    <name type="scientific">Abyssobacteria bacterium (strain SURF_5)</name>
    <dbReference type="NCBI Taxonomy" id="2093360"/>
    <lineage>
        <taxon>Bacteria</taxon>
        <taxon>Pseudomonadati</taxon>
        <taxon>Candidatus Hydrogenedentota</taxon>
        <taxon>Candidatus Abyssobacteria</taxon>
    </lineage>
</organism>
<evidence type="ECO:0000256" key="3">
    <source>
        <dbReference type="RuleBase" id="RU361196"/>
    </source>
</evidence>
<dbReference type="PANTHER" id="PTHR36306">
    <property type="entry name" value="ALPHA-AMYLASE-RELATED-RELATED"/>
    <property type="match status" value="1"/>
</dbReference>
<dbReference type="SUPFAM" id="SSF88713">
    <property type="entry name" value="Glycoside hydrolase/deacetylase"/>
    <property type="match status" value="1"/>
</dbReference>
<comment type="similarity">
    <text evidence="1 3">Belongs to the glycosyl hydrolase 57 family.</text>
</comment>
<dbReference type="InterPro" id="IPR027291">
    <property type="entry name" value="Glyco_hydro_38_N_sf"/>
</dbReference>
<dbReference type="Gene3D" id="3.20.110.10">
    <property type="entry name" value="Glycoside hydrolase 38, N terminal domain"/>
    <property type="match status" value="1"/>
</dbReference>
<dbReference type="PANTHER" id="PTHR36306:SF1">
    <property type="entry name" value="ALPHA-AMYLASE-RELATED"/>
    <property type="match status" value="1"/>
</dbReference>
<dbReference type="Proteomes" id="UP000265882">
    <property type="component" value="Unassembled WGS sequence"/>
</dbReference>
<keyword evidence="2 3" id="KW-0119">Carbohydrate metabolism</keyword>
<gene>
    <name evidence="5" type="ORF">C4520_06335</name>
</gene>
<proteinExistence type="inferred from homology"/>
<accession>A0A3A4NWL3</accession>
<dbReference type="GO" id="GO:0003824">
    <property type="term" value="F:catalytic activity"/>
    <property type="evidence" value="ECO:0007669"/>
    <property type="project" value="InterPro"/>
</dbReference>
<feature type="domain" description="Glycoside hydrolase family 57 N-terminal" evidence="4">
    <location>
        <begin position="7"/>
        <end position="428"/>
    </location>
</feature>
<sequence length="726" mass="83009">MDRIHVAFLWHMHQPLYKEPAGGSYALPWVRLHAIKGYNDMLSVLDDFPRVRQTFNFSPSLLVQLEDYAAGTATDAFLELSRKPAGELEPAERAFILEHFFSANWETMVFPHPRYRELLEKRGLRAAPEELKERQALFADDEIRDLQVWYNLTWFGYAAREKDADLRGLIARRRGFSETEKHFVLDRQIELIRSLLPRYRKAQEEGRIEISVSPYYHPILPLLCDHESAREAMPDVRLPKERFRHPEDARWHVQRAVETAERIFGRRPRGMWPSEGSVSVEAAEIIAGAGIEWIATDEDILLATLGRQRSAEIIYAPYRLQLGEKGLSIVFRDRGLSDLIGFTYAKNPPAASGRDLGNHLQNIHAHLRPSSGEHLVSIILDGENPWEYYADGGSVFLRELYSLISQSSAIDAVTIGDYLERFPPRMRIGRVFSGSWIGRSFNIWIGRKEDNLAWDLLARTRDVILREQTRRPDLAPQTLSAAWEHLYAAEGSDWFWWYGDDFTSAYDSEFDRLFRAHLQEAYRLLDVQPPTALGEPIINRGAARPTEQPSGLLNPSIDGLITHYYEWIAAGSFDILRSGGAMNISQPLVSRICWGCSLESLFFRIDTTSPPRDEELRGIALELHLEARCRTRIEVRFPDSGRVEHAVWQSADGEQWNPAEAAVRLAAEKTVELSIGLASLGLAEGDLARFHVSVRRGYLEVERWPRTGYLELSVPGPDYEATMWMA</sequence>
<evidence type="ECO:0000313" key="6">
    <source>
        <dbReference type="Proteomes" id="UP000265882"/>
    </source>
</evidence>
<reference evidence="5 6" key="1">
    <citation type="journal article" date="2017" name="ISME J.">
        <title>Energy and carbon metabolisms in a deep terrestrial subsurface fluid microbial community.</title>
        <authorList>
            <person name="Momper L."/>
            <person name="Jungbluth S.P."/>
            <person name="Lee M.D."/>
            <person name="Amend J.P."/>
        </authorList>
    </citation>
    <scope>NUCLEOTIDE SEQUENCE [LARGE SCALE GENOMIC DNA]</scope>
    <source>
        <strain evidence="5">SURF_5</strain>
    </source>
</reference>
<evidence type="ECO:0000259" key="4">
    <source>
        <dbReference type="Pfam" id="PF03065"/>
    </source>
</evidence>
<comment type="caution">
    <text evidence="5">The sequence shown here is derived from an EMBL/GenBank/DDBJ whole genome shotgun (WGS) entry which is preliminary data.</text>
</comment>
<dbReference type="InterPro" id="IPR004300">
    <property type="entry name" value="Glyco_hydro_57_N"/>
</dbReference>
<evidence type="ECO:0000313" key="5">
    <source>
        <dbReference type="EMBL" id="RJP23372.1"/>
    </source>
</evidence>
<evidence type="ECO:0000256" key="2">
    <source>
        <dbReference type="ARBA" id="ARBA00023277"/>
    </source>
</evidence>
<dbReference type="InterPro" id="IPR011330">
    <property type="entry name" value="Glyco_hydro/deAcase_b/a-brl"/>
</dbReference>
<name>A0A3A4NWL3_ABYX5</name>
<dbReference type="EMBL" id="QZKU01000046">
    <property type="protein sequence ID" value="RJP23372.1"/>
    <property type="molecule type" value="Genomic_DNA"/>
</dbReference>
<dbReference type="AlphaFoldDB" id="A0A3A4NWL3"/>
<protein>
    <recommendedName>
        <fullName evidence="4">Glycoside hydrolase family 57 N-terminal domain-containing protein</fullName>
    </recommendedName>
</protein>
<dbReference type="InterPro" id="IPR052046">
    <property type="entry name" value="GH57_Enzymes"/>
</dbReference>